<reference evidence="1 2" key="1">
    <citation type="submission" date="2024-08" db="EMBL/GenBank/DDBJ databases">
        <title>Gnathostoma spinigerum genome.</title>
        <authorList>
            <person name="Gonzalez-Bertolin B."/>
            <person name="Monzon S."/>
            <person name="Zaballos A."/>
            <person name="Jimenez P."/>
            <person name="Dekumyoy P."/>
            <person name="Varona S."/>
            <person name="Cuesta I."/>
            <person name="Sumanam S."/>
            <person name="Adisakwattana P."/>
            <person name="Gasser R.B."/>
            <person name="Hernandez-Gonzalez A."/>
            <person name="Young N.D."/>
            <person name="Perteguer M.J."/>
        </authorList>
    </citation>
    <scope>NUCLEOTIDE SEQUENCE [LARGE SCALE GENOMIC DNA]</scope>
    <source>
        <strain evidence="1">AL3</strain>
        <tissue evidence="1">Liver</tissue>
    </source>
</reference>
<evidence type="ECO:0000313" key="2">
    <source>
        <dbReference type="Proteomes" id="UP001608902"/>
    </source>
</evidence>
<sequence>MVSREVLIVSECSAEYWAPLDVVTDVLHVLPEGLDNISPLQENVVNGGALYCCSALTADASLLVDADSCI</sequence>
<name>A0ABD6F3H4_9BILA</name>
<dbReference type="Proteomes" id="UP001608902">
    <property type="component" value="Unassembled WGS sequence"/>
</dbReference>
<accession>A0ABD6F3H4</accession>
<proteinExistence type="predicted"/>
<dbReference type="AlphaFoldDB" id="A0ABD6F3H4"/>
<keyword evidence="2" id="KW-1185">Reference proteome</keyword>
<dbReference type="EMBL" id="JBGFUD010026866">
    <property type="protein sequence ID" value="MFH4985031.1"/>
    <property type="molecule type" value="Genomic_DNA"/>
</dbReference>
<protein>
    <submittedName>
        <fullName evidence="1">Uncharacterized protein</fullName>
    </submittedName>
</protein>
<evidence type="ECO:0000313" key="1">
    <source>
        <dbReference type="EMBL" id="MFH4985031.1"/>
    </source>
</evidence>
<organism evidence="1 2">
    <name type="scientific">Gnathostoma spinigerum</name>
    <dbReference type="NCBI Taxonomy" id="75299"/>
    <lineage>
        <taxon>Eukaryota</taxon>
        <taxon>Metazoa</taxon>
        <taxon>Ecdysozoa</taxon>
        <taxon>Nematoda</taxon>
        <taxon>Chromadorea</taxon>
        <taxon>Rhabditida</taxon>
        <taxon>Spirurina</taxon>
        <taxon>Gnathostomatomorpha</taxon>
        <taxon>Gnathostomatoidea</taxon>
        <taxon>Gnathostomatidae</taxon>
        <taxon>Gnathostoma</taxon>
    </lineage>
</organism>
<comment type="caution">
    <text evidence="1">The sequence shown here is derived from an EMBL/GenBank/DDBJ whole genome shotgun (WGS) entry which is preliminary data.</text>
</comment>
<gene>
    <name evidence="1" type="ORF">AB6A40_011740</name>
</gene>